<gene>
    <name evidence="1" type="ORF">EVG20_g6190</name>
</gene>
<dbReference type="Proteomes" id="UP000298327">
    <property type="component" value="Unassembled WGS sequence"/>
</dbReference>
<organism evidence="1 2">
    <name type="scientific">Dentipellis fragilis</name>
    <dbReference type="NCBI Taxonomy" id="205917"/>
    <lineage>
        <taxon>Eukaryota</taxon>
        <taxon>Fungi</taxon>
        <taxon>Dikarya</taxon>
        <taxon>Basidiomycota</taxon>
        <taxon>Agaricomycotina</taxon>
        <taxon>Agaricomycetes</taxon>
        <taxon>Russulales</taxon>
        <taxon>Hericiaceae</taxon>
        <taxon>Dentipellis</taxon>
    </lineage>
</organism>
<dbReference type="AlphaFoldDB" id="A0A4Y9YPM9"/>
<comment type="caution">
    <text evidence="1">The sequence shown here is derived from an EMBL/GenBank/DDBJ whole genome shotgun (WGS) entry which is preliminary data.</text>
</comment>
<sequence length="126" mass="13598">MPASERDVLHPCCLALRPCHPALPCMPSRPPSHAVSPCMHHCTLRTPSRLAAVPSCRAPALHHALHHATAPAPAPSSMLSAPALSLVHSMQHQCLACFTHARQHHSTPVPIPACPTIHMHSYMYSI</sequence>
<keyword evidence="2" id="KW-1185">Reference proteome</keyword>
<evidence type="ECO:0000313" key="2">
    <source>
        <dbReference type="Proteomes" id="UP000298327"/>
    </source>
</evidence>
<dbReference type="EMBL" id="SEOQ01000400">
    <property type="protein sequence ID" value="TFY63738.1"/>
    <property type="molecule type" value="Genomic_DNA"/>
</dbReference>
<reference evidence="1 2" key="1">
    <citation type="submission" date="2019-02" db="EMBL/GenBank/DDBJ databases">
        <title>Genome sequencing of the rare red list fungi Dentipellis fragilis.</title>
        <authorList>
            <person name="Buettner E."/>
            <person name="Kellner H."/>
        </authorList>
    </citation>
    <scope>NUCLEOTIDE SEQUENCE [LARGE SCALE GENOMIC DNA]</scope>
    <source>
        <strain evidence="1 2">DSM 105465</strain>
    </source>
</reference>
<proteinExistence type="predicted"/>
<accession>A0A4Y9YPM9</accession>
<evidence type="ECO:0000313" key="1">
    <source>
        <dbReference type="EMBL" id="TFY63738.1"/>
    </source>
</evidence>
<protein>
    <submittedName>
        <fullName evidence="1">Uncharacterized protein</fullName>
    </submittedName>
</protein>
<name>A0A4Y9YPM9_9AGAM</name>